<dbReference type="InterPro" id="IPR027831">
    <property type="entry name" value="DUF4485"/>
</dbReference>
<proteinExistence type="predicted"/>
<dbReference type="EMBL" id="SNRW01022512">
    <property type="protein sequence ID" value="KAA6363760.1"/>
    <property type="molecule type" value="Genomic_DNA"/>
</dbReference>
<evidence type="ECO:0000259" key="1">
    <source>
        <dbReference type="Pfam" id="PF14846"/>
    </source>
</evidence>
<protein>
    <recommendedName>
        <fullName evidence="1">DUF4485 domain-containing protein</fullName>
    </recommendedName>
</protein>
<evidence type="ECO:0000313" key="3">
    <source>
        <dbReference type="Proteomes" id="UP000324800"/>
    </source>
</evidence>
<sequence length="88" mass="10367">MTRTNVILQQDFDRMANQLKNSSPRVQQWLTKLSNYAFSSSPIEWQLTRNRYMFILHQMVLNRQLAPPFSLCPPDSDDLPAIEGKWKL</sequence>
<reference evidence="2 3" key="1">
    <citation type="submission" date="2019-03" db="EMBL/GenBank/DDBJ databases">
        <title>Single cell metagenomics reveals metabolic interactions within the superorganism composed of flagellate Streblomastix strix and complex community of Bacteroidetes bacteria on its surface.</title>
        <authorList>
            <person name="Treitli S.C."/>
            <person name="Kolisko M."/>
            <person name="Husnik F."/>
            <person name="Keeling P."/>
            <person name="Hampl V."/>
        </authorList>
    </citation>
    <scope>NUCLEOTIDE SEQUENCE [LARGE SCALE GENOMIC DNA]</scope>
    <source>
        <strain evidence="2">ST1C</strain>
    </source>
</reference>
<evidence type="ECO:0000313" key="2">
    <source>
        <dbReference type="EMBL" id="KAA6363760.1"/>
    </source>
</evidence>
<dbReference type="AlphaFoldDB" id="A0A5J4U0S3"/>
<gene>
    <name evidence="2" type="ORF">EZS28_040712</name>
</gene>
<dbReference type="Proteomes" id="UP000324800">
    <property type="component" value="Unassembled WGS sequence"/>
</dbReference>
<name>A0A5J4U0S3_9EUKA</name>
<comment type="caution">
    <text evidence="2">The sequence shown here is derived from an EMBL/GenBank/DDBJ whole genome shotgun (WGS) entry which is preliminary data.</text>
</comment>
<organism evidence="2 3">
    <name type="scientific">Streblomastix strix</name>
    <dbReference type="NCBI Taxonomy" id="222440"/>
    <lineage>
        <taxon>Eukaryota</taxon>
        <taxon>Metamonada</taxon>
        <taxon>Preaxostyla</taxon>
        <taxon>Oxymonadida</taxon>
        <taxon>Streblomastigidae</taxon>
        <taxon>Streblomastix</taxon>
    </lineage>
</organism>
<dbReference type="Pfam" id="PF14846">
    <property type="entry name" value="DUF4485"/>
    <property type="match status" value="1"/>
</dbReference>
<accession>A0A5J4U0S3</accession>
<feature type="domain" description="DUF4485" evidence="1">
    <location>
        <begin position="12"/>
        <end position="82"/>
    </location>
</feature>
<feature type="non-terminal residue" evidence="2">
    <location>
        <position position="88"/>
    </location>
</feature>